<feature type="transmembrane region" description="Helical" evidence="1">
    <location>
        <begin position="299"/>
        <end position="318"/>
    </location>
</feature>
<proteinExistence type="predicted"/>
<organism evidence="3 4">
    <name type="scientific">Eimeria brunetti</name>
    <dbReference type="NCBI Taxonomy" id="51314"/>
    <lineage>
        <taxon>Eukaryota</taxon>
        <taxon>Sar</taxon>
        <taxon>Alveolata</taxon>
        <taxon>Apicomplexa</taxon>
        <taxon>Conoidasida</taxon>
        <taxon>Coccidia</taxon>
        <taxon>Eucoccidiorida</taxon>
        <taxon>Eimeriorina</taxon>
        <taxon>Eimeriidae</taxon>
        <taxon>Eimeria</taxon>
    </lineage>
</organism>
<dbReference type="Gene3D" id="3.40.50.1820">
    <property type="entry name" value="alpha/beta hydrolase"/>
    <property type="match status" value="2"/>
</dbReference>
<keyword evidence="1" id="KW-0812">Transmembrane</keyword>
<sequence>MALPWLRIAKVATLAALSLPLLAGVIITLGFGYVCLNKEKFIFLNEWMPFEDVYIKTRDDVKLHGWLITQPDAQKAPTFICFQGNYGYQGFRLEHAKTLYGIGANILLVDYRGFGRSEGSPTEEGVYLDADAALDFILDNKVVNNKDIFVLGHSLGGAVAVDLASRRGEQRGYMSNIDKVRKLKVPTLFVAAEHDMAINPQHTNRLYEACSSPIKRLQTITWGGHEGYYAYQPEIYTQAIQSFIDEAEAGTSVSLAEDTPKASPDNYLRADDGASVVNTQEVSNEERDKKDDLLLRTQVKATAVLVALCILTYATFAISRRGRTARSTGGGLLGDMELFAVEGQQSYYPFTEKKSPGFMRNWKLSDDESMLDSDPFSKAAAGDDKTAELEVPKQLYT</sequence>
<reference evidence="3" key="2">
    <citation type="submission" date="2013-10" db="EMBL/GenBank/DDBJ databases">
        <authorList>
            <person name="Aslett M."/>
        </authorList>
    </citation>
    <scope>NUCLEOTIDE SEQUENCE [LARGE SCALE GENOMIC DNA]</scope>
    <source>
        <strain evidence="3">Houghton</strain>
    </source>
</reference>
<dbReference type="VEuPathDB" id="ToxoDB:EBH_0013090"/>
<dbReference type="InterPro" id="IPR022742">
    <property type="entry name" value="Hydrolase_4"/>
</dbReference>
<name>U6LDM5_9EIME</name>
<evidence type="ECO:0000313" key="4">
    <source>
        <dbReference type="Proteomes" id="UP000030750"/>
    </source>
</evidence>
<protein>
    <recommendedName>
        <fullName evidence="2">Serine aminopeptidase S33 domain-containing protein</fullName>
    </recommendedName>
</protein>
<keyword evidence="1" id="KW-0472">Membrane</keyword>
<dbReference type="SUPFAM" id="SSF53474">
    <property type="entry name" value="alpha/beta-Hydrolases"/>
    <property type="match status" value="1"/>
</dbReference>
<reference evidence="3" key="1">
    <citation type="submission" date="2013-10" db="EMBL/GenBank/DDBJ databases">
        <title>Genomic analysis of the causative agents of coccidiosis in chickens.</title>
        <authorList>
            <person name="Reid A.J."/>
            <person name="Blake D."/>
            <person name="Billington K."/>
            <person name="Browne H."/>
            <person name="Dunn M."/>
            <person name="Hung S."/>
            <person name="Kawahara F."/>
            <person name="Miranda-Saavedra D."/>
            <person name="Mourier T."/>
            <person name="Nagra H."/>
            <person name="Otto T.D."/>
            <person name="Rawlings N."/>
            <person name="Sanchez A."/>
            <person name="Sanders M."/>
            <person name="Subramaniam C."/>
            <person name="Tay Y."/>
            <person name="Dear P."/>
            <person name="Doerig C."/>
            <person name="Gruber A."/>
            <person name="Parkinson J."/>
            <person name="Shirley M."/>
            <person name="Wan K.L."/>
            <person name="Berriman M."/>
            <person name="Tomley F."/>
            <person name="Pain A."/>
        </authorList>
    </citation>
    <scope>NUCLEOTIDE SEQUENCE [LARGE SCALE GENOMIC DNA]</scope>
    <source>
        <strain evidence="3">Houghton</strain>
    </source>
</reference>
<dbReference type="GO" id="GO:0008474">
    <property type="term" value="F:palmitoyl-(protein) hydrolase activity"/>
    <property type="evidence" value="ECO:0007669"/>
    <property type="project" value="TreeGrafter"/>
</dbReference>
<keyword evidence="1" id="KW-1133">Transmembrane helix</keyword>
<dbReference type="OrthoDB" id="10249433at2759"/>
<gene>
    <name evidence="3" type="ORF">EBH_0013090</name>
</gene>
<dbReference type="PANTHER" id="PTHR12277">
    <property type="entry name" value="ALPHA/BETA HYDROLASE DOMAIN-CONTAINING PROTEIN"/>
    <property type="match status" value="1"/>
</dbReference>
<keyword evidence="4" id="KW-1185">Reference proteome</keyword>
<dbReference type="GO" id="GO:0016020">
    <property type="term" value="C:membrane"/>
    <property type="evidence" value="ECO:0007669"/>
    <property type="project" value="TreeGrafter"/>
</dbReference>
<dbReference type="Proteomes" id="UP000030750">
    <property type="component" value="Unassembled WGS sequence"/>
</dbReference>
<dbReference type="PANTHER" id="PTHR12277:SF81">
    <property type="entry name" value="PROTEIN ABHD13"/>
    <property type="match status" value="1"/>
</dbReference>
<evidence type="ECO:0000259" key="2">
    <source>
        <dbReference type="Pfam" id="PF12146"/>
    </source>
</evidence>
<evidence type="ECO:0000313" key="3">
    <source>
        <dbReference type="EMBL" id="CDJ46659.1"/>
    </source>
</evidence>
<evidence type="ECO:0000256" key="1">
    <source>
        <dbReference type="SAM" id="Phobius"/>
    </source>
</evidence>
<dbReference type="Pfam" id="PF12146">
    <property type="entry name" value="Hydrolase_4"/>
    <property type="match status" value="1"/>
</dbReference>
<dbReference type="InterPro" id="IPR029058">
    <property type="entry name" value="AB_hydrolase_fold"/>
</dbReference>
<dbReference type="AlphaFoldDB" id="U6LDM5"/>
<feature type="domain" description="Serine aminopeptidase S33" evidence="2">
    <location>
        <begin position="87"/>
        <end position="169"/>
    </location>
</feature>
<accession>U6LDM5</accession>
<dbReference type="EMBL" id="HG710451">
    <property type="protein sequence ID" value="CDJ46659.1"/>
    <property type="molecule type" value="Genomic_DNA"/>
</dbReference>